<evidence type="ECO:0000313" key="2">
    <source>
        <dbReference type="EMBL" id="MET1756416.1"/>
    </source>
</evidence>
<keyword evidence="1" id="KW-0732">Signal</keyword>
<comment type="caution">
    <text evidence="2">The sequence shown here is derived from an EMBL/GenBank/DDBJ whole genome shotgun (WGS) entry which is preliminary data.</text>
</comment>
<feature type="signal peptide" evidence="1">
    <location>
        <begin position="1"/>
        <end position="31"/>
    </location>
</feature>
<keyword evidence="3" id="KW-1185">Reference proteome</keyword>
<gene>
    <name evidence="2" type="ORF">ABVV53_13280</name>
</gene>
<proteinExistence type="predicted"/>
<protein>
    <submittedName>
        <fullName evidence="2">Uncharacterized protein</fullName>
    </submittedName>
</protein>
<dbReference type="EMBL" id="JBEWLY010000021">
    <property type="protein sequence ID" value="MET1756416.1"/>
    <property type="molecule type" value="Genomic_DNA"/>
</dbReference>
<evidence type="ECO:0000256" key="1">
    <source>
        <dbReference type="SAM" id="SignalP"/>
    </source>
</evidence>
<organism evidence="2 3">
    <name type="scientific">Novosphingobium kalidii</name>
    <dbReference type="NCBI Taxonomy" id="3230299"/>
    <lineage>
        <taxon>Bacteria</taxon>
        <taxon>Pseudomonadati</taxon>
        <taxon>Pseudomonadota</taxon>
        <taxon>Alphaproteobacteria</taxon>
        <taxon>Sphingomonadales</taxon>
        <taxon>Sphingomonadaceae</taxon>
        <taxon>Novosphingobium</taxon>
    </lineage>
</organism>
<dbReference type="Proteomes" id="UP001548713">
    <property type="component" value="Unassembled WGS sequence"/>
</dbReference>
<reference evidence="2 3" key="1">
    <citation type="submission" date="2024-07" db="EMBL/GenBank/DDBJ databases">
        <title>Novosphingobium kalidii RD2P27.</title>
        <authorList>
            <person name="Sun J.-Q."/>
        </authorList>
    </citation>
    <scope>NUCLEOTIDE SEQUENCE [LARGE SCALE GENOMIC DNA]</scope>
    <source>
        <strain evidence="2 3">RD2P27</strain>
    </source>
</reference>
<evidence type="ECO:0000313" key="3">
    <source>
        <dbReference type="Proteomes" id="UP001548713"/>
    </source>
</evidence>
<sequence>MMKSLLALRLTSATALCLAIGLTGCATSPSAGVSTANPAVGTMSDPSFGRYQVYTMPLPEGIKVQRATFTPSGKVLIDYTEAGDTNRNLLKLATLNPDGTGMRPFFAQELSDVPTGGVNLMILPDDRRIYTGDYVIECQQALALCENPQLLPVEFPDEVAKGRDYISHHRSEVIVSPDNEHVAWTALLSNYSAMVFTGKLEKHGSGYRLADPQIISSLHPFKPDPGHPDGVLPQPVRGGEVKQFVSGGTAISLVGIVNHALPDSTVQHLSDGRIEAITNTPGYTETTIFSPDERLGMTMTTGFSEKTDMAVVGLMPRPYPDSLNIGLARYAYTYGVSGVRRSRPGNIGPALIDISKAKKQDGYLGANLSTDESWVYESPMSWHPSGKMAMWQERRRQAAGNNDEGDRIQIVRLLDYAPGAAPAVRPWSLNKAYTSSDLSVAKKQAAGGHDLDVKVYGRASGYLTYRRTAGGTIEKVYYDFSDDGRSVYSGSERMEGNPRGRSTYTAAVALKGPTPGEMKLKMTFGPLGGELPSRIIFEEDASGRPLSFGYAQYGSQRLEVGTLVP</sequence>
<name>A0ABV2D3H5_9SPHN</name>
<accession>A0ABV2D3H5</accession>
<dbReference type="PROSITE" id="PS51257">
    <property type="entry name" value="PROKAR_LIPOPROTEIN"/>
    <property type="match status" value="1"/>
</dbReference>
<feature type="chain" id="PRO_5046475058" evidence="1">
    <location>
        <begin position="32"/>
        <end position="565"/>
    </location>
</feature>
<dbReference type="RefSeq" id="WP_353984909.1">
    <property type="nucleotide sequence ID" value="NZ_JBEWLY010000021.1"/>
</dbReference>